<dbReference type="EMBL" id="JAQJAC010000006">
    <property type="protein sequence ID" value="KAJ5580754.1"/>
    <property type="molecule type" value="Genomic_DNA"/>
</dbReference>
<proteinExistence type="predicted"/>
<protein>
    <submittedName>
        <fullName evidence="1">Uncharacterized protein</fullName>
    </submittedName>
</protein>
<sequence>MRFGETGLSGRLEGWSSGIVPIFECLIRLRRSDRNTGSITSPAAFWRRIHGCQEVNNIEVPLAARANLVAP</sequence>
<gene>
    <name evidence="1" type="ORF">N7450_007055</name>
</gene>
<evidence type="ECO:0000313" key="2">
    <source>
        <dbReference type="Proteomes" id="UP001216150"/>
    </source>
</evidence>
<evidence type="ECO:0000313" key="1">
    <source>
        <dbReference type="EMBL" id="KAJ5580754.1"/>
    </source>
</evidence>
<reference evidence="1 2" key="1">
    <citation type="journal article" date="2023" name="IMA Fungus">
        <title>Comparative genomic study of the Penicillium genus elucidates a diverse pangenome and 15 lateral gene transfer events.</title>
        <authorList>
            <person name="Petersen C."/>
            <person name="Sorensen T."/>
            <person name="Nielsen M.R."/>
            <person name="Sondergaard T.E."/>
            <person name="Sorensen J.L."/>
            <person name="Fitzpatrick D.A."/>
            <person name="Frisvad J.C."/>
            <person name="Nielsen K.L."/>
        </authorList>
    </citation>
    <scope>NUCLEOTIDE SEQUENCE [LARGE SCALE GENOMIC DNA]</scope>
    <source>
        <strain evidence="1 2">IBT 29057</strain>
    </source>
</reference>
<dbReference type="Proteomes" id="UP001216150">
    <property type="component" value="Unassembled WGS sequence"/>
</dbReference>
<accession>A0AAD6DGW6</accession>
<name>A0AAD6DGW6_9EURO</name>
<comment type="caution">
    <text evidence="1">The sequence shown here is derived from an EMBL/GenBank/DDBJ whole genome shotgun (WGS) entry which is preliminary data.</text>
</comment>
<dbReference type="AlphaFoldDB" id="A0AAD6DGW6"/>
<organism evidence="1 2">
    <name type="scientific">Penicillium hetheringtonii</name>
    <dbReference type="NCBI Taxonomy" id="911720"/>
    <lineage>
        <taxon>Eukaryota</taxon>
        <taxon>Fungi</taxon>
        <taxon>Dikarya</taxon>
        <taxon>Ascomycota</taxon>
        <taxon>Pezizomycotina</taxon>
        <taxon>Eurotiomycetes</taxon>
        <taxon>Eurotiomycetidae</taxon>
        <taxon>Eurotiales</taxon>
        <taxon>Aspergillaceae</taxon>
        <taxon>Penicillium</taxon>
    </lineage>
</organism>
<keyword evidence="2" id="KW-1185">Reference proteome</keyword>